<dbReference type="SUPFAM" id="SSF46689">
    <property type="entry name" value="Homeodomain-like"/>
    <property type="match status" value="2"/>
</dbReference>
<dbReference type="InterPro" id="IPR009057">
    <property type="entry name" value="Homeodomain-like_sf"/>
</dbReference>
<reference evidence="5 6" key="1">
    <citation type="submission" date="2017-08" db="EMBL/GenBank/DDBJ databases">
        <title>Pleomorphomonas carboxidotrophicus sp. nov., a new mesophilic hydrogenogenic carboxidotroph.</title>
        <authorList>
            <person name="Esquivel-Elizondo S."/>
            <person name="Krajmalnik-Brown R."/>
            <person name="Maldonado J."/>
        </authorList>
    </citation>
    <scope>NUCLEOTIDE SEQUENCE [LARGE SCALE GENOMIC DNA]</scope>
    <source>
        <strain evidence="5 6">SVCO-16</strain>
    </source>
</reference>
<name>A0A2G9WSR5_9HYPH</name>
<dbReference type="InterPro" id="IPR050204">
    <property type="entry name" value="AraC_XylS_family_regulators"/>
</dbReference>
<dbReference type="EMBL" id="NQVN01000015">
    <property type="protein sequence ID" value="PIO97705.1"/>
    <property type="molecule type" value="Genomic_DNA"/>
</dbReference>
<accession>A0A2G9WSR5</accession>
<dbReference type="PANTHER" id="PTHR46796">
    <property type="entry name" value="HTH-TYPE TRANSCRIPTIONAL ACTIVATOR RHAS-RELATED"/>
    <property type="match status" value="1"/>
</dbReference>
<evidence type="ECO:0000313" key="5">
    <source>
        <dbReference type="EMBL" id="PIO97705.1"/>
    </source>
</evidence>
<evidence type="ECO:0000256" key="3">
    <source>
        <dbReference type="ARBA" id="ARBA00023163"/>
    </source>
</evidence>
<dbReference type="Gene3D" id="1.10.10.60">
    <property type="entry name" value="Homeodomain-like"/>
    <property type="match status" value="1"/>
</dbReference>
<sequence>MHLFLSQYKAFDSTTIDAISGLYESVARGHIDIVKRISQKSSFRMHTVQGSSVSIFYLLNQFSTKVSFEPVDYIRFVFLIRGGCHLILGATKQELVDTGSAYIMPNDECAVEHHPDGYSSLALRVSPEALARRLQNLTDHAVDQPIRFDQPLGGNERFLEFVRRPLFQAARELKFVSPQCVGAYMEALETLLLTRIVLHAPHNYRGLVDRPPEPAGSSRLRKAEDYIQANWNRHMTTDEIAETVQISGRTLYEMFLKKHRTTPSQYLRKLRLEKARDMLTSGGETSTMSAAIKCGFSSFAHFARSYRAAFGELPSETLKQAVGVTPRG</sequence>
<evidence type="ECO:0000256" key="2">
    <source>
        <dbReference type="ARBA" id="ARBA00023125"/>
    </source>
</evidence>
<proteinExistence type="predicted"/>
<dbReference type="Proteomes" id="UP000231070">
    <property type="component" value="Unassembled WGS sequence"/>
</dbReference>
<evidence type="ECO:0000313" key="6">
    <source>
        <dbReference type="Proteomes" id="UP000231070"/>
    </source>
</evidence>
<evidence type="ECO:0000256" key="1">
    <source>
        <dbReference type="ARBA" id="ARBA00023015"/>
    </source>
</evidence>
<dbReference type="PROSITE" id="PS01124">
    <property type="entry name" value="HTH_ARAC_FAMILY_2"/>
    <property type="match status" value="1"/>
</dbReference>
<gene>
    <name evidence="5" type="ORF">CJ014_18655</name>
</gene>
<protein>
    <recommendedName>
        <fullName evidence="4">HTH araC/xylS-type domain-containing protein</fullName>
    </recommendedName>
</protein>
<dbReference type="OrthoDB" id="9793400at2"/>
<keyword evidence="6" id="KW-1185">Reference proteome</keyword>
<keyword evidence="1" id="KW-0805">Transcription regulation</keyword>
<dbReference type="Pfam" id="PF12833">
    <property type="entry name" value="HTH_18"/>
    <property type="match status" value="1"/>
</dbReference>
<evidence type="ECO:0000259" key="4">
    <source>
        <dbReference type="PROSITE" id="PS01124"/>
    </source>
</evidence>
<comment type="caution">
    <text evidence="5">The sequence shown here is derived from an EMBL/GenBank/DDBJ whole genome shotgun (WGS) entry which is preliminary data.</text>
</comment>
<keyword evidence="3" id="KW-0804">Transcription</keyword>
<dbReference type="SMART" id="SM00342">
    <property type="entry name" value="HTH_ARAC"/>
    <property type="match status" value="1"/>
</dbReference>
<dbReference type="GO" id="GO:0043565">
    <property type="term" value="F:sequence-specific DNA binding"/>
    <property type="evidence" value="ECO:0007669"/>
    <property type="project" value="InterPro"/>
</dbReference>
<organism evidence="5 6">
    <name type="scientific">Pleomorphomonas carboxyditropha</name>
    <dbReference type="NCBI Taxonomy" id="2023338"/>
    <lineage>
        <taxon>Bacteria</taxon>
        <taxon>Pseudomonadati</taxon>
        <taxon>Pseudomonadota</taxon>
        <taxon>Alphaproteobacteria</taxon>
        <taxon>Hyphomicrobiales</taxon>
        <taxon>Pleomorphomonadaceae</taxon>
        <taxon>Pleomorphomonas</taxon>
    </lineage>
</organism>
<keyword evidence="2" id="KW-0238">DNA-binding</keyword>
<dbReference type="GO" id="GO:0003700">
    <property type="term" value="F:DNA-binding transcription factor activity"/>
    <property type="evidence" value="ECO:0007669"/>
    <property type="project" value="InterPro"/>
</dbReference>
<dbReference type="AlphaFoldDB" id="A0A2G9WSR5"/>
<dbReference type="InterPro" id="IPR018060">
    <property type="entry name" value="HTH_AraC"/>
</dbReference>
<feature type="domain" description="HTH araC/xylS-type" evidence="4">
    <location>
        <begin position="221"/>
        <end position="320"/>
    </location>
</feature>